<dbReference type="Proteomes" id="UP001501920">
    <property type="component" value="Chromosome 12"/>
</dbReference>
<dbReference type="GO" id="GO:0006955">
    <property type="term" value="P:immune response"/>
    <property type="evidence" value="ECO:0007669"/>
    <property type="project" value="InterPro"/>
</dbReference>
<proteinExistence type="inferred from homology"/>
<dbReference type="Pfam" id="PF00229">
    <property type="entry name" value="TNF"/>
    <property type="match status" value="1"/>
</dbReference>
<keyword evidence="6" id="KW-1133">Transmembrane helix</keyword>
<dbReference type="PROSITE" id="PS00251">
    <property type="entry name" value="THD_1"/>
    <property type="match status" value="1"/>
</dbReference>
<dbReference type="GO" id="GO:0016020">
    <property type="term" value="C:membrane"/>
    <property type="evidence" value="ECO:0007669"/>
    <property type="project" value="UniProtKB-SubCell"/>
</dbReference>
<accession>A0AAR2KUP3</accession>
<dbReference type="GeneTree" id="ENSGT01060000248544"/>
<evidence type="ECO:0000256" key="6">
    <source>
        <dbReference type="SAM" id="Phobius"/>
    </source>
</evidence>
<sequence>MEAGPAGCPQVFVVDSQAPVTLQPSGVRHASNKNKPYLLYLLVGLALLGVTIEAIFIYQLYQPSAAQASSDTSRTAQRTGAEAGQDGSSNEIPPVWNKETKEQEDKPAAFLQGLNVPVRGDGVMQWQKDGLDPFVRGLDYNEGSLRIQTQGFYYVYSKVYFSETCALFKHQVKRRSPRYNNSPTDLMQSLRYSCVGSQRHEQNRADVGNSFLGGVFLLYKGDSVYVQVNDSRVIRAGVYDNFFGVFMI</sequence>
<gene>
    <name evidence="8" type="primary">TNFSF14</name>
</gene>
<evidence type="ECO:0000313" key="9">
    <source>
        <dbReference type="Proteomes" id="UP001501920"/>
    </source>
</evidence>
<keyword evidence="6" id="KW-0812">Transmembrane</keyword>
<evidence type="ECO:0000256" key="3">
    <source>
        <dbReference type="ARBA" id="ARBA00022514"/>
    </source>
</evidence>
<comment type="similarity">
    <text evidence="2">Belongs to the tumor necrosis factor family.</text>
</comment>
<protein>
    <recommendedName>
        <fullName evidence="7">THD domain-containing protein</fullName>
    </recommendedName>
</protein>
<reference evidence="8 9" key="1">
    <citation type="submission" date="2020-10" db="EMBL/GenBank/DDBJ databases">
        <title>Pygocentrus nattereri (red-bellied piranha) genome, fPygNat1, primary haplotype.</title>
        <authorList>
            <person name="Myers G."/>
            <person name="Meyer A."/>
            <person name="Karagic N."/>
            <person name="Pippel M."/>
            <person name="Winkler S."/>
            <person name="Tracey A."/>
            <person name="Wood J."/>
            <person name="Formenti G."/>
            <person name="Howe K."/>
            <person name="Fedrigo O."/>
            <person name="Jarvis E.D."/>
        </authorList>
    </citation>
    <scope>NUCLEOTIDE SEQUENCE [LARGE SCALE GENOMIC DNA]</scope>
</reference>
<reference evidence="8" key="2">
    <citation type="submission" date="2025-08" db="UniProtKB">
        <authorList>
            <consortium name="Ensembl"/>
        </authorList>
    </citation>
    <scope>IDENTIFICATION</scope>
</reference>
<evidence type="ECO:0000313" key="8">
    <source>
        <dbReference type="Ensembl" id="ENSPNAP00000065851.1"/>
    </source>
</evidence>
<evidence type="ECO:0000259" key="7">
    <source>
        <dbReference type="PROSITE" id="PS50049"/>
    </source>
</evidence>
<dbReference type="SMART" id="SM00207">
    <property type="entry name" value="TNF"/>
    <property type="match status" value="1"/>
</dbReference>
<keyword evidence="4 6" id="KW-0472">Membrane</keyword>
<keyword evidence="9" id="KW-1185">Reference proteome</keyword>
<dbReference type="PANTHER" id="PTHR11471:SF34">
    <property type="entry name" value="TUMOR NECROSIS FACTOR LIGAND SUPERFAMILY MEMBER 14"/>
    <property type="match status" value="1"/>
</dbReference>
<evidence type="ECO:0000256" key="4">
    <source>
        <dbReference type="ARBA" id="ARBA00023136"/>
    </source>
</evidence>
<dbReference type="InterPro" id="IPR021184">
    <property type="entry name" value="TNF_CS"/>
</dbReference>
<reference evidence="8" key="3">
    <citation type="submission" date="2025-09" db="UniProtKB">
        <authorList>
            <consortium name="Ensembl"/>
        </authorList>
    </citation>
    <scope>IDENTIFICATION</scope>
</reference>
<feature type="region of interest" description="Disordered" evidence="5">
    <location>
        <begin position="71"/>
        <end position="95"/>
    </location>
</feature>
<keyword evidence="3" id="KW-0202">Cytokine</keyword>
<organism evidence="8 9">
    <name type="scientific">Pygocentrus nattereri</name>
    <name type="common">Red-bellied piranha</name>
    <dbReference type="NCBI Taxonomy" id="42514"/>
    <lineage>
        <taxon>Eukaryota</taxon>
        <taxon>Metazoa</taxon>
        <taxon>Chordata</taxon>
        <taxon>Craniata</taxon>
        <taxon>Vertebrata</taxon>
        <taxon>Euteleostomi</taxon>
        <taxon>Actinopterygii</taxon>
        <taxon>Neopterygii</taxon>
        <taxon>Teleostei</taxon>
        <taxon>Ostariophysi</taxon>
        <taxon>Characiformes</taxon>
        <taxon>Characoidei</taxon>
        <taxon>Pygocentrus</taxon>
    </lineage>
</organism>
<feature type="transmembrane region" description="Helical" evidence="6">
    <location>
        <begin position="37"/>
        <end position="61"/>
    </location>
</feature>
<evidence type="ECO:0000256" key="2">
    <source>
        <dbReference type="ARBA" id="ARBA00008670"/>
    </source>
</evidence>
<feature type="domain" description="THD" evidence="7">
    <location>
        <begin position="107"/>
        <end position="248"/>
    </location>
</feature>
<dbReference type="InterPro" id="IPR008983">
    <property type="entry name" value="Tumour_necrosis_fac-like_dom"/>
</dbReference>
<evidence type="ECO:0000256" key="1">
    <source>
        <dbReference type="ARBA" id="ARBA00004370"/>
    </source>
</evidence>
<evidence type="ECO:0000256" key="5">
    <source>
        <dbReference type="SAM" id="MobiDB-lite"/>
    </source>
</evidence>
<dbReference type="PROSITE" id="PS50049">
    <property type="entry name" value="THD_2"/>
    <property type="match status" value="1"/>
</dbReference>
<dbReference type="Gene3D" id="2.60.120.40">
    <property type="match status" value="1"/>
</dbReference>
<dbReference type="GO" id="GO:0005615">
    <property type="term" value="C:extracellular space"/>
    <property type="evidence" value="ECO:0007669"/>
    <property type="project" value="UniProtKB-KW"/>
</dbReference>
<dbReference type="GO" id="GO:0005164">
    <property type="term" value="F:tumor necrosis factor receptor binding"/>
    <property type="evidence" value="ECO:0007669"/>
    <property type="project" value="InterPro"/>
</dbReference>
<dbReference type="InterPro" id="IPR006052">
    <property type="entry name" value="TNF_dom"/>
</dbReference>
<dbReference type="SUPFAM" id="SSF49842">
    <property type="entry name" value="TNF-like"/>
    <property type="match status" value="1"/>
</dbReference>
<dbReference type="Ensembl" id="ENSPNAT00000078497.1">
    <property type="protein sequence ID" value="ENSPNAP00000065851.1"/>
    <property type="gene ID" value="ENSPNAG00000032192.1"/>
</dbReference>
<name>A0AAR2KUP3_PYGNA</name>
<dbReference type="GO" id="GO:0005125">
    <property type="term" value="F:cytokine activity"/>
    <property type="evidence" value="ECO:0007669"/>
    <property type="project" value="UniProtKB-KW"/>
</dbReference>
<dbReference type="AlphaFoldDB" id="A0AAR2KUP3"/>
<dbReference type="GeneID" id="108411615"/>
<dbReference type="PANTHER" id="PTHR11471">
    <property type="entry name" value="TUMOR NECROSIS FACTOR FAMILY MEMBER"/>
    <property type="match status" value="1"/>
</dbReference>
<comment type="subcellular location">
    <subcellularLocation>
        <location evidence="1">Membrane</location>
    </subcellularLocation>
</comment>